<feature type="transmembrane region" description="Helical" evidence="11">
    <location>
        <begin position="434"/>
        <end position="457"/>
    </location>
</feature>
<dbReference type="OrthoDB" id="5950222at2759"/>
<evidence type="ECO:0000256" key="7">
    <source>
        <dbReference type="ARBA" id="ARBA00023157"/>
    </source>
</evidence>
<dbReference type="SUPFAM" id="SSF48726">
    <property type="entry name" value="Immunoglobulin"/>
    <property type="match status" value="1"/>
</dbReference>
<keyword evidence="11" id="KW-1133">Transmembrane helix</keyword>
<dbReference type="EMBL" id="RQTK01000276">
    <property type="protein sequence ID" value="RUS82670.1"/>
    <property type="molecule type" value="Genomic_DNA"/>
</dbReference>
<dbReference type="SMART" id="SM00408">
    <property type="entry name" value="IGc2"/>
    <property type="match status" value="1"/>
</dbReference>
<reference evidence="13 14" key="1">
    <citation type="submission" date="2019-01" db="EMBL/GenBank/DDBJ databases">
        <title>A draft genome assembly of the solar-powered sea slug Elysia chlorotica.</title>
        <authorList>
            <person name="Cai H."/>
            <person name="Li Q."/>
            <person name="Fang X."/>
            <person name="Li J."/>
            <person name="Curtis N.E."/>
            <person name="Altenburger A."/>
            <person name="Shibata T."/>
            <person name="Feng M."/>
            <person name="Maeda T."/>
            <person name="Schwartz J.A."/>
            <person name="Shigenobu S."/>
            <person name="Lundholm N."/>
            <person name="Nishiyama T."/>
            <person name="Yang H."/>
            <person name="Hasebe M."/>
            <person name="Li S."/>
            <person name="Pierce S.K."/>
            <person name="Wang J."/>
        </authorList>
    </citation>
    <scope>NUCLEOTIDE SEQUENCE [LARGE SCALE GENOMIC DNA]</scope>
    <source>
        <strain evidence="13">EC2010</strain>
        <tissue evidence="13">Whole organism of an adult</tissue>
    </source>
</reference>
<evidence type="ECO:0000256" key="11">
    <source>
        <dbReference type="SAM" id="Phobius"/>
    </source>
</evidence>
<dbReference type="FunFam" id="2.60.40.10:FF:000328">
    <property type="entry name" value="CLUMA_CG000981, isoform A"/>
    <property type="match status" value="1"/>
</dbReference>
<dbReference type="InterPro" id="IPR036179">
    <property type="entry name" value="Ig-like_dom_sf"/>
</dbReference>
<evidence type="ECO:0000256" key="3">
    <source>
        <dbReference type="ARBA" id="ARBA00022475"/>
    </source>
</evidence>
<proteinExistence type="predicted"/>
<keyword evidence="5" id="KW-0677">Repeat</keyword>
<name>A0A433TM64_ELYCH</name>
<feature type="compositionally biased region" description="Polar residues" evidence="10">
    <location>
        <begin position="667"/>
        <end position="682"/>
    </location>
</feature>
<evidence type="ECO:0000313" key="13">
    <source>
        <dbReference type="EMBL" id="RUS82670.1"/>
    </source>
</evidence>
<sequence>MGTRLGRGAAWFGGAVLVCLVAIPGNGTRLGRGAAWFGGAVLVCLAAIPGSLAQFNFGPLYDFDLTTDVTFPASGDDVTLRCSRTEQYRRKSSNSFLNEDDVISWELNESPLLTTALAKQGRCQIAQPSDSGILGRPGFRQSRPGRLPNATCSDDGVTIELTLHQWTPSRLAGDTWRCLQFPFAESAKLDLQSLVPVSRVAIKQVIDKGGQYSRSRGTIVTCRTAPCRPRASIDWFAQTPGSGPVRLTSSLGEQVSTTRDELTVTTGAILFSSDLDHGQLVYCTSSNMGERAEQGPVRSDNITVRVKYPPTVSVFSEPSSSIIEGSDVTLHCDATGRPEPKVTWVKADSAADKPKTETGATLVSLSTTLELASVRVTDSGAYTCTATNGLEPNASASLVLYVREAAIPPEEIPEEANSPAEVTSGDGDSSSSGAIAGGVIAALAVLALVAVLIFFMLRHRRKEERFLDRLSAQRSIDSSENQGTYATCSSLPRSSLDQLPPYLELLPPIGSDLKLANVSNPGYGSNDMIISGQKIVPSSHSSHSKRPLPSTPIQPCDTEYDYIDESHVLSAHTPGQTAENAYLKLQAVRTASDGPNLVTSDGDNDGYEIPVKSREAQSLEMRQPVPSARKRVPVRAQTVHTTTPSGRQDGSKPSQTGKGKQDGRRGTSASREGSATRPSSQALERRGSHSYCFNDFNYDTSF</sequence>
<dbReference type="InterPro" id="IPR013783">
    <property type="entry name" value="Ig-like_fold"/>
</dbReference>
<keyword evidence="9" id="KW-0393">Immunoglobulin domain</keyword>
<comment type="caution">
    <text evidence="13">The sequence shown here is derived from an EMBL/GenBank/DDBJ whole genome shotgun (WGS) entry which is preliminary data.</text>
</comment>
<evidence type="ECO:0000256" key="5">
    <source>
        <dbReference type="ARBA" id="ARBA00022737"/>
    </source>
</evidence>
<evidence type="ECO:0000256" key="6">
    <source>
        <dbReference type="ARBA" id="ARBA00023136"/>
    </source>
</evidence>
<dbReference type="InterPro" id="IPR003598">
    <property type="entry name" value="Ig_sub2"/>
</dbReference>
<keyword evidence="11" id="KW-0812">Transmembrane</keyword>
<evidence type="ECO:0000313" key="14">
    <source>
        <dbReference type="Proteomes" id="UP000271974"/>
    </source>
</evidence>
<evidence type="ECO:0000256" key="1">
    <source>
        <dbReference type="ARBA" id="ARBA00004236"/>
    </source>
</evidence>
<dbReference type="SMART" id="SM00409">
    <property type="entry name" value="IG"/>
    <property type="match status" value="1"/>
</dbReference>
<dbReference type="InterPro" id="IPR007110">
    <property type="entry name" value="Ig-like_dom"/>
</dbReference>
<dbReference type="Proteomes" id="UP000271974">
    <property type="component" value="Unassembled WGS sequence"/>
</dbReference>
<dbReference type="InterPro" id="IPR003599">
    <property type="entry name" value="Ig_sub"/>
</dbReference>
<keyword evidence="8" id="KW-0325">Glycoprotein</keyword>
<dbReference type="PANTHER" id="PTHR11640:SF31">
    <property type="entry name" value="IRREGULAR CHIASM C-ROUGHEST PROTEIN-RELATED"/>
    <property type="match status" value="1"/>
</dbReference>
<keyword evidence="4" id="KW-0732">Signal</keyword>
<keyword evidence="7" id="KW-1015">Disulfide bond</keyword>
<evidence type="ECO:0000259" key="12">
    <source>
        <dbReference type="PROSITE" id="PS50835"/>
    </source>
</evidence>
<feature type="compositionally biased region" description="Low complexity" evidence="10">
    <location>
        <begin position="410"/>
        <end position="421"/>
    </location>
</feature>
<keyword evidence="3" id="KW-1003">Cell membrane</keyword>
<feature type="transmembrane region" description="Helical" evidence="11">
    <location>
        <begin position="35"/>
        <end position="55"/>
    </location>
</feature>
<dbReference type="GO" id="GO:0098609">
    <property type="term" value="P:cell-cell adhesion"/>
    <property type="evidence" value="ECO:0007669"/>
    <property type="project" value="TreeGrafter"/>
</dbReference>
<comment type="subcellular location">
    <subcellularLocation>
        <location evidence="1">Cell membrane</location>
    </subcellularLocation>
    <subcellularLocation>
        <location evidence="2">Membrane</location>
        <topology evidence="2">Single-pass type I membrane protein</topology>
    </subcellularLocation>
</comment>
<dbReference type="Gene3D" id="2.60.40.10">
    <property type="entry name" value="Immunoglobulins"/>
    <property type="match status" value="2"/>
</dbReference>
<evidence type="ECO:0000256" key="4">
    <source>
        <dbReference type="ARBA" id="ARBA00022729"/>
    </source>
</evidence>
<protein>
    <recommendedName>
        <fullName evidence="12">Ig-like domain-containing protein</fullName>
    </recommendedName>
</protein>
<dbReference type="InterPro" id="IPR051275">
    <property type="entry name" value="Cell_adhesion_signaling"/>
</dbReference>
<evidence type="ECO:0000256" key="9">
    <source>
        <dbReference type="ARBA" id="ARBA00023319"/>
    </source>
</evidence>
<feature type="domain" description="Ig-like" evidence="12">
    <location>
        <begin position="196"/>
        <end position="303"/>
    </location>
</feature>
<keyword evidence="14" id="KW-1185">Reference proteome</keyword>
<organism evidence="13 14">
    <name type="scientific">Elysia chlorotica</name>
    <name type="common">Eastern emerald elysia</name>
    <name type="synonym">Sea slug</name>
    <dbReference type="NCBI Taxonomy" id="188477"/>
    <lineage>
        <taxon>Eukaryota</taxon>
        <taxon>Metazoa</taxon>
        <taxon>Spiralia</taxon>
        <taxon>Lophotrochozoa</taxon>
        <taxon>Mollusca</taxon>
        <taxon>Gastropoda</taxon>
        <taxon>Heterobranchia</taxon>
        <taxon>Euthyneura</taxon>
        <taxon>Panpulmonata</taxon>
        <taxon>Sacoglossa</taxon>
        <taxon>Placobranchoidea</taxon>
        <taxon>Plakobranchidae</taxon>
        <taxon>Elysia</taxon>
    </lineage>
</organism>
<evidence type="ECO:0000256" key="8">
    <source>
        <dbReference type="ARBA" id="ARBA00023180"/>
    </source>
</evidence>
<keyword evidence="6 11" id="KW-0472">Membrane</keyword>
<dbReference type="GO" id="GO:0005911">
    <property type="term" value="C:cell-cell junction"/>
    <property type="evidence" value="ECO:0007669"/>
    <property type="project" value="TreeGrafter"/>
</dbReference>
<dbReference type="GO" id="GO:0005886">
    <property type="term" value="C:plasma membrane"/>
    <property type="evidence" value="ECO:0007669"/>
    <property type="project" value="UniProtKB-SubCell"/>
</dbReference>
<dbReference type="PANTHER" id="PTHR11640">
    <property type="entry name" value="NEPHRIN"/>
    <property type="match status" value="1"/>
</dbReference>
<feature type="region of interest" description="Disordered" evidence="10">
    <location>
        <begin position="410"/>
        <end position="429"/>
    </location>
</feature>
<evidence type="ECO:0000256" key="10">
    <source>
        <dbReference type="SAM" id="MobiDB-lite"/>
    </source>
</evidence>
<dbReference type="Pfam" id="PF13927">
    <property type="entry name" value="Ig_3"/>
    <property type="match status" value="1"/>
</dbReference>
<evidence type="ECO:0000256" key="2">
    <source>
        <dbReference type="ARBA" id="ARBA00004479"/>
    </source>
</evidence>
<dbReference type="GO" id="GO:0050839">
    <property type="term" value="F:cell adhesion molecule binding"/>
    <property type="evidence" value="ECO:0007669"/>
    <property type="project" value="TreeGrafter"/>
</dbReference>
<feature type="region of interest" description="Disordered" evidence="10">
    <location>
        <begin position="593"/>
        <end position="687"/>
    </location>
</feature>
<dbReference type="STRING" id="188477.A0A433TM64"/>
<dbReference type="AlphaFoldDB" id="A0A433TM64"/>
<feature type="transmembrane region" description="Helical" evidence="11">
    <location>
        <begin position="6"/>
        <end position="23"/>
    </location>
</feature>
<accession>A0A433TM64</accession>
<feature type="compositionally biased region" description="Polar residues" evidence="10">
    <location>
        <begin position="638"/>
        <end position="658"/>
    </location>
</feature>
<feature type="domain" description="Ig-like" evidence="12">
    <location>
        <begin position="310"/>
        <end position="397"/>
    </location>
</feature>
<dbReference type="PROSITE" id="PS50835">
    <property type="entry name" value="IG_LIKE"/>
    <property type="match status" value="2"/>
</dbReference>
<gene>
    <name evidence="13" type="ORF">EGW08_009573</name>
</gene>